<evidence type="ECO:0000313" key="1">
    <source>
        <dbReference type="EMBL" id="VDI01939.1"/>
    </source>
</evidence>
<dbReference type="AlphaFoldDB" id="A0A8B6C8L7"/>
<dbReference type="EMBL" id="UYJE01001404">
    <property type="protein sequence ID" value="VDI01939.1"/>
    <property type="molecule type" value="Genomic_DNA"/>
</dbReference>
<reference evidence="1" key="1">
    <citation type="submission" date="2018-11" db="EMBL/GenBank/DDBJ databases">
        <authorList>
            <person name="Alioto T."/>
            <person name="Alioto T."/>
        </authorList>
    </citation>
    <scope>NUCLEOTIDE SEQUENCE</scope>
</reference>
<gene>
    <name evidence="1" type="ORF">MGAL_10B081216</name>
</gene>
<proteinExistence type="predicted"/>
<evidence type="ECO:0000313" key="2">
    <source>
        <dbReference type="Proteomes" id="UP000596742"/>
    </source>
</evidence>
<accession>A0A8B6C8L7</accession>
<organism evidence="1 2">
    <name type="scientific">Mytilus galloprovincialis</name>
    <name type="common">Mediterranean mussel</name>
    <dbReference type="NCBI Taxonomy" id="29158"/>
    <lineage>
        <taxon>Eukaryota</taxon>
        <taxon>Metazoa</taxon>
        <taxon>Spiralia</taxon>
        <taxon>Lophotrochozoa</taxon>
        <taxon>Mollusca</taxon>
        <taxon>Bivalvia</taxon>
        <taxon>Autobranchia</taxon>
        <taxon>Pteriomorphia</taxon>
        <taxon>Mytilida</taxon>
        <taxon>Mytiloidea</taxon>
        <taxon>Mytilidae</taxon>
        <taxon>Mytilinae</taxon>
        <taxon>Mytilus</taxon>
    </lineage>
</organism>
<dbReference type="Proteomes" id="UP000596742">
    <property type="component" value="Unassembled WGS sequence"/>
</dbReference>
<keyword evidence="2" id="KW-1185">Reference proteome</keyword>
<protein>
    <recommendedName>
        <fullName evidence="3">HTH CENPB-type domain-containing protein</fullName>
    </recommendedName>
</protein>
<comment type="caution">
    <text evidence="1">The sequence shown here is derived from an EMBL/GenBank/DDBJ whole genome shotgun (WGS) entry which is preliminary data.</text>
</comment>
<name>A0A8B6C8L7_MYTGA</name>
<dbReference type="OrthoDB" id="10043687at2759"/>
<sequence>MGAVCYAYTRAEVVDFGSKYAVHLGMKTKHDKQLSLKWFYSFMGRWPELKVWRPKTISELRDKATSRTSIYRYFDELDRIMEKYELKDKPRSVYNVDEKGLQLNFKPPNVVASAEYVPYTLSSEKSQTTTVMECGNSL</sequence>
<evidence type="ECO:0008006" key="3">
    <source>
        <dbReference type="Google" id="ProtNLM"/>
    </source>
</evidence>